<evidence type="ECO:0000313" key="6">
    <source>
        <dbReference type="Proteomes" id="UP000011518"/>
    </source>
</evidence>
<dbReference type="InterPro" id="IPR045079">
    <property type="entry name" value="Oxoprolinase-like"/>
</dbReference>
<dbReference type="PANTHER" id="PTHR11365:SF2">
    <property type="entry name" value="5-OXOPROLINASE"/>
    <property type="match status" value="1"/>
</dbReference>
<dbReference type="GO" id="GO:0005829">
    <property type="term" value="C:cytosol"/>
    <property type="evidence" value="ECO:0007669"/>
    <property type="project" value="TreeGrafter"/>
</dbReference>
<evidence type="ECO:0000259" key="4">
    <source>
        <dbReference type="Pfam" id="PF15058"/>
    </source>
</evidence>
<reference evidence="6" key="1">
    <citation type="submission" date="2012-07" db="EMBL/GenBank/DDBJ databases">
        <title>Genome of the Chinese tree shrew, a rising model animal genetically related to primates.</title>
        <authorList>
            <person name="Zhang G."/>
            <person name="Fan Y."/>
            <person name="Yao Y."/>
            <person name="Huang Z."/>
        </authorList>
    </citation>
    <scope>NUCLEOTIDE SEQUENCE [LARGE SCALE GENOMIC DNA]</scope>
</reference>
<dbReference type="STRING" id="246437.L9KKA7"/>
<feature type="domain" description="Speriolin N-terminal" evidence="4">
    <location>
        <begin position="31"/>
        <end position="88"/>
    </location>
</feature>
<feature type="coiled-coil region" evidence="1">
    <location>
        <begin position="36"/>
        <end position="66"/>
    </location>
</feature>
<keyword evidence="1" id="KW-0175">Coiled coil</keyword>
<feature type="domain" description="Hydantoinase B/oxoprolinase" evidence="3">
    <location>
        <begin position="107"/>
        <end position="196"/>
    </location>
</feature>
<dbReference type="GO" id="GO:0017168">
    <property type="term" value="F:5-oxoprolinase (ATP-hydrolyzing) activity"/>
    <property type="evidence" value="ECO:0007669"/>
    <property type="project" value="TreeGrafter"/>
</dbReference>
<evidence type="ECO:0000256" key="2">
    <source>
        <dbReference type="SAM" id="MobiDB-lite"/>
    </source>
</evidence>
<dbReference type="InterPro" id="IPR029385">
    <property type="entry name" value="Speriolin_N"/>
</dbReference>
<dbReference type="Pfam" id="PF02538">
    <property type="entry name" value="Hydantoinase_B"/>
    <property type="match status" value="2"/>
</dbReference>
<dbReference type="GO" id="GO:0006749">
    <property type="term" value="P:glutathione metabolic process"/>
    <property type="evidence" value="ECO:0007669"/>
    <property type="project" value="TreeGrafter"/>
</dbReference>
<protein>
    <submittedName>
        <fullName evidence="5">5-oxoprolinase</fullName>
    </submittedName>
</protein>
<dbReference type="EMBL" id="KB320776">
    <property type="protein sequence ID" value="ELW63390.1"/>
    <property type="molecule type" value="Genomic_DNA"/>
</dbReference>
<proteinExistence type="predicted"/>
<organism evidence="5 6">
    <name type="scientific">Tupaia chinensis</name>
    <name type="common">Chinese tree shrew</name>
    <name type="synonym">Tupaia belangeri chinensis</name>
    <dbReference type="NCBI Taxonomy" id="246437"/>
    <lineage>
        <taxon>Eukaryota</taxon>
        <taxon>Metazoa</taxon>
        <taxon>Chordata</taxon>
        <taxon>Craniata</taxon>
        <taxon>Vertebrata</taxon>
        <taxon>Euteleostomi</taxon>
        <taxon>Mammalia</taxon>
        <taxon>Eutheria</taxon>
        <taxon>Euarchontoglires</taxon>
        <taxon>Scandentia</taxon>
        <taxon>Tupaiidae</taxon>
        <taxon>Tupaia</taxon>
    </lineage>
</organism>
<feature type="region of interest" description="Disordered" evidence="2">
    <location>
        <begin position="1"/>
        <end position="26"/>
    </location>
</feature>
<dbReference type="PANTHER" id="PTHR11365">
    <property type="entry name" value="5-OXOPROLINASE RELATED"/>
    <property type="match status" value="1"/>
</dbReference>
<accession>L9KKA7</accession>
<sequence length="292" mass="31518">MAVLASGRPPVACPAPSPEPASTASRPAGIALLRSYEGLRQEIQRLAQENEELRRLVQLIQENQELKLVLKNRGSGLGFCNSGFLAEVAASPRLPRRRTIKFKDAEREQMGRILQRTAVSTNIKERLDFSCALFGPDGGLVSNAPHIPVHLGAMQETVQFQTQHLGADLHPGDVLLSNHPSAGGSHLPDLTVITPANAELAVRDMLRAFGTSRQARGLPLEVTAEDHMDDGSPIRLRVQINLSQGSAVFDFSGTGPEVFGNLNAPRAITLSALIYCLRCLVGRDIPLNQCAS</sequence>
<keyword evidence="6" id="KW-1185">Reference proteome</keyword>
<dbReference type="InParanoid" id="L9KKA7"/>
<dbReference type="Pfam" id="PF15058">
    <property type="entry name" value="Speriolin_N"/>
    <property type="match status" value="1"/>
</dbReference>
<dbReference type="Proteomes" id="UP000011518">
    <property type="component" value="Unassembled WGS sequence"/>
</dbReference>
<evidence type="ECO:0000259" key="3">
    <source>
        <dbReference type="Pfam" id="PF02538"/>
    </source>
</evidence>
<dbReference type="InterPro" id="IPR003692">
    <property type="entry name" value="Hydantoinase_B"/>
</dbReference>
<feature type="domain" description="Hydantoinase B/oxoprolinase" evidence="3">
    <location>
        <begin position="197"/>
        <end position="289"/>
    </location>
</feature>
<dbReference type="AlphaFoldDB" id="L9KKA7"/>
<reference evidence="6" key="2">
    <citation type="journal article" date="2013" name="Nat. Commun.">
        <title>Genome of the Chinese tree shrew.</title>
        <authorList>
            <person name="Fan Y."/>
            <person name="Huang Z.Y."/>
            <person name="Cao C.C."/>
            <person name="Chen C.S."/>
            <person name="Chen Y.X."/>
            <person name="Fan D.D."/>
            <person name="He J."/>
            <person name="Hou H.L."/>
            <person name="Hu L."/>
            <person name="Hu X.T."/>
            <person name="Jiang X.T."/>
            <person name="Lai R."/>
            <person name="Lang Y.S."/>
            <person name="Liang B."/>
            <person name="Liao S.G."/>
            <person name="Mu D."/>
            <person name="Ma Y.Y."/>
            <person name="Niu Y.Y."/>
            <person name="Sun X.Q."/>
            <person name="Xia J.Q."/>
            <person name="Xiao J."/>
            <person name="Xiong Z.Q."/>
            <person name="Xu L."/>
            <person name="Yang L."/>
            <person name="Zhang Y."/>
            <person name="Zhao W."/>
            <person name="Zhao X.D."/>
            <person name="Zheng Y.T."/>
            <person name="Zhou J.M."/>
            <person name="Zhu Y.B."/>
            <person name="Zhang G.J."/>
            <person name="Wang J."/>
            <person name="Yao Y.G."/>
        </authorList>
    </citation>
    <scope>NUCLEOTIDE SEQUENCE [LARGE SCALE GENOMIC DNA]</scope>
</reference>
<evidence type="ECO:0000256" key="1">
    <source>
        <dbReference type="SAM" id="Coils"/>
    </source>
</evidence>
<name>L9KKA7_TUPCH</name>
<evidence type="ECO:0000313" key="5">
    <source>
        <dbReference type="EMBL" id="ELW63390.1"/>
    </source>
</evidence>
<gene>
    <name evidence="5" type="ORF">TREES_T100016037</name>
</gene>